<dbReference type="EMBL" id="JBHULV010000028">
    <property type="protein sequence ID" value="MFD2731990.1"/>
    <property type="molecule type" value="Genomic_DNA"/>
</dbReference>
<evidence type="ECO:0000313" key="7">
    <source>
        <dbReference type="Proteomes" id="UP001597546"/>
    </source>
</evidence>
<dbReference type="Pfam" id="PF02868">
    <property type="entry name" value="Peptidase_M4_C"/>
    <property type="match status" value="1"/>
</dbReference>
<name>A0ABW5TTZ0_9SPHI</name>
<keyword evidence="4" id="KW-0482">Metalloprotease</keyword>
<gene>
    <name evidence="6" type="ORF">ACFSSE_09755</name>
</gene>
<dbReference type="InterPro" id="IPR001570">
    <property type="entry name" value="Peptidase_M4_C_domain"/>
</dbReference>
<evidence type="ECO:0000259" key="5">
    <source>
        <dbReference type="Pfam" id="PF02868"/>
    </source>
</evidence>
<dbReference type="PANTHER" id="PTHR33794:SF1">
    <property type="entry name" value="BACILLOLYSIN"/>
    <property type="match status" value="1"/>
</dbReference>
<feature type="domain" description="Peptidase M4 C-terminal" evidence="5">
    <location>
        <begin position="15"/>
        <end position="98"/>
    </location>
</feature>
<dbReference type="PANTHER" id="PTHR33794">
    <property type="entry name" value="BACILLOLYSIN"/>
    <property type="match status" value="1"/>
</dbReference>
<dbReference type="InterPro" id="IPR027268">
    <property type="entry name" value="Peptidase_M4/M1_CTD_sf"/>
</dbReference>
<keyword evidence="3" id="KW-0862">Zinc</keyword>
<accession>A0ABW5TTZ0</accession>
<evidence type="ECO:0000256" key="3">
    <source>
        <dbReference type="ARBA" id="ARBA00022833"/>
    </source>
</evidence>
<dbReference type="InterPro" id="IPR050728">
    <property type="entry name" value="Zinc_Metalloprotease_M4"/>
</dbReference>
<sequence>MVNTNGCTPTGGQNGNDFCGVHTNSGVLNYWFFLLSDGGSGTNDINNNFNVNGLGINTGAAIAYRTKLLMNNSSANYALCRQLSIQAAIQLFGNCSNELFK</sequence>
<dbReference type="RefSeq" id="WP_379043832.1">
    <property type="nucleotide sequence ID" value="NZ_JBHSKW010000032.1"/>
</dbReference>
<dbReference type="Gene3D" id="1.10.390.10">
    <property type="entry name" value="Neutral Protease Domain 2"/>
    <property type="match status" value="1"/>
</dbReference>
<proteinExistence type="predicted"/>
<keyword evidence="2" id="KW-0378">Hydrolase</keyword>
<keyword evidence="1" id="KW-0645">Protease</keyword>
<protein>
    <submittedName>
        <fullName evidence="6">M4 family metallopeptidase</fullName>
    </submittedName>
</protein>
<evidence type="ECO:0000313" key="6">
    <source>
        <dbReference type="EMBL" id="MFD2731990.1"/>
    </source>
</evidence>
<evidence type="ECO:0000256" key="2">
    <source>
        <dbReference type="ARBA" id="ARBA00022801"/>
    </source>
</evidence>
<organism evidence="6 7">
    <name type="scientific">Pedobacter alpinus</name>
    <dbReference type="NCBI Taxonomy" id="1590643"/>
    <lineage>
        <taxon>Bacteria</taxon>
        <taxon>Pseudomonadati</taxon>
        <taxon>Bacteroidota</taxon>
        <taxon>Sphingobacteriia</taxon>
        <taxon>Sphingobacteriales</taxon>
        <taxon>Sphingobacteriaceae</taxon>
        <taxon>Pedobacter</taxon>
    </lineage>
</organism>
<comment type="caution">
    <text evidence="6">The sequence shown here is derived from an EMBL/GenBank/DDBJ whole genome shotgun (WGS) entry which is preliminary data.</text>
</comment>
<dbReference type="Proteomes" id="UP001597546">
    <property type="component" value="Unassembled WGS sequence"/>
</dbReference>
<evidence type="ECO:0000256" key="4">
    <source>
        <dbReference type="ARBA" id="ARBA00023049"/>
    </source>
</evidence>
<keyword evidence="7" id="KW-1185">Reference proteome</keyword>
<evidence type="ECO:0000256" key="1">
    <source>
        <dbReference type="ARBA" id="ARBA00022670"/>
    </source>
</evidence>
<reference evidence="7" key="1">
    <citation type="journal article" date="2019" name="Int. J. Syst. Evol. Microbiol.">
        <title>The Global Catalogue of Microorganisms (GCM) 10K type strain sequencing project: providing services to taxonomists for standard genome sequencing and annotation.</title>
        <authorList>
            <consortium name="The Broad Institute Genomics Platform"/>
            <consortium name="The Broad Institute Genome Sequencing Center for Infectious Disease"/>
            <person name="Wu L."/>
            <person name="Ma J."/>
        </authorList>
    </citation>
    <scope>NUCLEOTIDE SEQUENCE [LARGE SCALE GENOMIC DNA]</scope>
    <source>
        <strain evidence="7">KCTC 42456</strain>
    </source>
</reference>
<dbReference type="SUPFAM" id="SSF55486">
    <property type="entry name" value="Metalloproteases ('zincins'), catalytic domain"/>
    <property type="match status" value="1"/>
</dbReference>